<reference evidence="1 2" key="1">
    <citation type="journal article" date="2012" name="Mol. Microbiol.">
        <title>The genetic and structural basis of two distinct terminal side branch residues in stewartan and amylovoran exopolysaccharides and their potential role in host adaptation.</title>
        <authorList>
            <person name="Wang X."/>
            <person name="Yang F."/>
            <person name="von Bodman S.B."/>
        </authorList>
    </citation>
    <scope>NUCLEOTIDE SEQUENCE [LARGE SCALE GENOMIC DNA]</scope>
    <source>
        <strain evidence="1 2">DC283</strain>
    </source>
</reference>
<organism evidence="1 2">
    <name type="scientific">Pantoea stewartii subsp. stewartii DC283</name>
    <dbReference type="NCBI Taxonomy" id="660596"/>
    <lineage>
        <taxon>Bacteria</taxon>
        <taxon>Pseudomonadati</taxon>
        <taxon>Pseudomonadota</taxon>
        <taxon>Gammaproteobacteria</taxon>
        <taxon>Enterobacterales</taxon>
        <taxon>Erwiniaceae</taxon>
        <taxon>Pantoea</taxon>
    </lineage>
</organism>
<dbReference type="Proteomes" id="UP000005050">
    <property type="component" value="Unassembled WGS sequence"/>
</dbReference>
<comment type="caution">
    <text evidence="1">The sequence shown here is derived from an EMBL/GenBank/DDBJ whole genome shotgun (WGS) entry which is preliminary data.</text>
</comment>
<proteinExistence type="predicted"/>
<accession>H3RDP5</accession>
<dbReference type="RefSeq" id="WP_006119513.1">
    <property type="nucleotide sequence ID" value="NZ_AHIE01000017.1"/>
</dbReference>
<gene>
    <name evidence="1" type="ORF">CKS_2632</name>
</gene>
<evidence type="ECO:0000313" key="1">
    <source>
        <dbReference type="EMBL" id="EHU00484.1"/>
    </source>
</evidence>
<name>H3RDP5_PANSE</name>
<dbReference type="PATRIC" id="fig|660596.6.peg.2168"/>
<dbReference type="AlphaFoldDB" id="H3RDP5"/>
<protein>
    <submittedName>
        <fullName evidence="1">Uncharacterized protein</fullName>
    </submittedName>
</protein>
<evidence type="ECO:0000313" key="2">
    <source>
        <dbReference type="Proteomes" id="UP000005050"/>
    </source>
</evidence>
<dbReference type="EMBL" id="AHIE01000017">
    <property type="protein sequence ID" value="EHU00484.1"/>
    <property type="molecule type" value="Genomic_DNA"/>
</dbReference>
<sequence length="49" mass="5727">MKNGVPFSVLFKGFDDLMQHEKLAMQVTLSELDSGQKYNWTTGEYEERK</sequence>